<dbReference type="InterPro" id="IPR033248">
    <property type="entry name" value="Transketolase_C"/>
</dbReference>
<dbReference type="InterPro" id="IPR029061">
    <property type="entry name" value="THDP-binding"/>
</dbReference>
<keyword evidence="9" id="KW-0479">Metal-binding</keyword>
<dbReference type="GO" id="GO:0019682">
    <property type="term" value="P:glyceraldehyde-3-phosphate metabolic process"/>
    <property type="evidence" value="ECO:0007669"/>
    <property type="project" value="UniProtKB-ARBA"/>
</dbReference>
<evidence type="ECO:0000256" key="10">
    <source>
        <dbReference type="ARBA" id="ARBA00022837"/>
    </source>
</evidence>
<evidence type="ECO:0000256" key="7">
    <source>
        <dbReference type="ARBA" id="ARBA00016662"/>
    </source>
</evidence>
<protein>
    <recommendedName>
        <fullName evidence="7">Transketolase</fullName>
    </recommendedName>
</protein>
<comment type="cofactor">
    <cofactor evidence="3">
        <name>Mg(2+)</name>
        <dbReference type="ChEBI" id="CHEBI:18420"/>
    </cofactor>
</comment>
<feature type="domain" description="Transketolase-like pyrimidine-binding" evidence="13">
    <location>
        <begin position="349"/>
        <end position="512"/>
    </location>
</feature>
<dbReference type="SMART" id="SM00861">
    <property type="entry name" value="Transket_pyr"/>
    <property type="match status" value="1"/>
</dbReference>
<keyword evidence="8" id="KW-0808">Transferase</keyword>
<comment type="cofactor">
    <cofactor evidence="4">
        <name>thiamine diphosphate</name>
        <dbReference type="ChEBI" id="CHEBI:58937"/>
    </cofactor>
</comment>
<evidence type="ECO:0000256" key="3">
    <source>
        <dbReference type="ARBA" id="ARBA00001946"/>
    </source>
</evidence>
<evidence type="ECO:0000256" key="6">
    <source>
        <dbReference type="ARBA" id="ARBA00011738"/>
    </source>
</evidence>
<comment type="subunit">
    <text evidence="6">Homodimer.</text>
</comment>
<dbReference type="InterPro" id="IPR009014">
    <property type="entry name" value="Transketo_C/PFOR_II"/>
</dbReference>
<evidence type="ECO:0000256" key="9">
    <source>
        <dbReference type="ARBA" id="ARBA00022723"/>
    </source>
</evidence>
<dbReference type="PROSITE" id="PS00801">
    <property type="entry name" value="TRANSKETOLASE_1"/>
    <property type="match status" value="1"/>
</dbReference>
<evidence type="ECO:0000256" key="1">
    <source>
        <dbReference type="ARBA" id="ARBA00001913"/>
    </source>
</evidence>
<gene>
    <name evidence="14" type="ORF">A3A74_05670</name>
</gene>
<dbReference type="AlphaFoldDB" id="A0A1F7I6U9"/>
<organism evidence="14 15">
    <name type="scientific">Candidatus Roizmanbacteria bacterium RIFCSPLOWO2_01_FULL_35_13</name>
    <dbReference type="NCBI Taxonomy" id="1802055"/>
    <lineage>
        <taxon>Bacteria</taxon>
        <taxon>Candidatus Roizmaniibacteriota</taxon>
    </lineage>
</organism>
<accession>A0A1F7I6U9</accession>
<dbReference type="Proteomes" id="UP000179270">
    <property type="component" value="Unassembled WGS sequence"/>
</dbReference>
<name>A0A1F7I6U9_9BACT</name>
<proteinExistence type="inferred from homology"/>
<dbReference type="CDD" id="cd02012">
    <property type="entry name" value="TPP_TK"/>
    <property type="match status" value="1"/>
</dbReference>
<dbReference type="CDD" id="cd07033">
    <property type="entry name" value="TPP_PYR_DXS_TK_like"/>
    <property type="match status" value="1"/>
</dbReference>
<evidence type="ECO:0000256" key="8">
    <source>
        <dbReference type="ARBA" id="ARBA00022679"/>
    </source>
</evidence>
<dbReference type="GO" id="GO:0004802">
    <property type="term" value="F:transketolase activity"/>
    <property type="evidence" value="ECO:0007669"/>
    <property type="project" value="TreeGrafter"/>
</dbReference>
<comment type="caution">
    <text evidence="14">The sequence shown here is derived from an EMBL/GenBank/DDBJ whole genome shotgun (WGS) entry which is preliminary data.</text>
</comment>
<dbReference type="PANTHER" id="PTHR43195:SF1">
    <property type="entry name" value="FI06132P-RELATED"/>
    <property type="match status" value="1"/>
</dbReference>
<dbReference type="InterPro" id="IPR049557">
    <property type="entry name" value="Transketolase_CS"/>
</dbReference>
<dbReference type="Pfam" id="PF02779">
    <property type="entry name" value="Transket_pyr"/>
    <property type="match status" value="1"/>
</dbReference>
<dbReference type="InterPro" id="IPR051424">
    <property type="entry name" value="Transketolase-like"/>
</dbReference>
<evidence type="ECO:0000256" key="4">
    <source>
        <dbReference type="ARBA" id="ARBA00001964"/>
    </source>
</evidence>
<evidence type="ECO:0000313" key="14">
    <source>
        <dbReference type="EMBL" id="OGK39084.1"/>
    </source>
</evidence>
<dbReference type="Pfam" id="PF00456">
    <property type="entry name" value="Transketolase_N"/>
    <property type="match status" value="1"/>
</dbReference>
<dbReference type="NCBIfam" id="NF004559">
    <property type="entry name" value="PRK05899.2-5"/>
    <property type="match status" value="1"/>
</dbReference>
<dbReference type="FunFam" id="3.40.50.970:FF:000129">
    <property type="entry name" value="Transketolase"/>
    <property type="match status" value="1"/>
</dbReference>
<evidence type="ECO:0000259" key="13">
    <source>
        <dbReference type="SMART" id="SM00861"/>
    </source>
</evidence>
<dbReference type="SUPFAM" id="SSF52922">
    <property type="entry name" value="TK C-terminal domain-like"/>
    <property type="match status" value="1"/>
</dbReference>
<evidence type="ECO:0000256" key="12">
    <source>
        <dbReference type="ARBA" id="ARBA00023052"/>
    </source>
</evidence>
<dbReference type="GO" id="GO:0005737">
    <property type="term" value="C:cytoplasm"/>
    <property type="evidence" value="ECO:0007669"/>
    <property type="project" value="UniProtKB-ARBA"/>
</dbReference>
<keyword evidence="11" id="KW-0460">Magnesium</keyword>
<dbReference type="GO" id="GO:0046872">
    <property type="term" value="F:metal ion binding"/>
    <property type="evidence" value="ECO:0007669"/>
    <property type="project" value="UniProtKB-KW"/>
</dbReference>
<dbReference type="InterPro" id="IPR005474">
    <property type="entry name" value="Transketolase_N"/>
</dbReference>
<dbReference type="EMBL" id="MGAF01000058">
    <property type="protein sequence ID" value="OGK39084.1"/>
    <property type="molecule type" value="Genomic_DNA"/>
</dbReference>
<dbReference type="GO" id="GO:0030976">
    <property type="term" value="F:thiamine pyrophosphate binding"/>
    <property type="evidence" value="ECO:0007669"/>
    <property type="project" value="TreeGrafter"/>
</dbReference>
<evidence type="ECO:0000256" key="2">
    <source>
        <dbReference type="ARBA" id="ARBA00001936"/>
    </source>
</evidence>
<evidence type="ECO:0000256" key="5">
    <source>
        <dbReference type="ARBA" id="ARBA00007131"/>
    </source>
</evidence>
<dbReference type="PROSITE" id="PS00802">
    <property type="entry name" value="TRANSKETOLASE_2"/>
    <property type="match status" value="1"/>
</dbReference>
<dbReference type="InterPro" id="IPR020826">
    <property type="entry name" value="Transketolase_BS"/>
</dbReference>
<dbReference type="STRING" id="1802055.A3A74_05670"/>
<dbReference type="PANTHER" id="PTHR43195">
    <property type="entry name" value="TRANSKETOLASE"/>
    <property type="match status" value="1"/>
</dbReference>
<dbReference type="Gene3D" id="3.40.50.970">
    <property type="match status" value="2"/>
</dbReference>
<evidence type="ECO:0000313" key="15">
    <source>
        <dbReference type="Proteomes" id="UP000179270"/>
    </source>
</evidence>
<comment type="similarity">
    <text evidence="5">Belongs to the transketolase family.</text>
</comment>
<dbReference type="SUPFAM" id="SSF52518">
    <property type="entry name" value="Thiamin diphosphate-binding fold (THDP-binding)"/>
    <property type="match status" value="2"/>
</dbReference>
<comment type="cofactor">
    <cofactor evidence="1">
        <name>Ca(2+)</name>
        <dbReference type="ChEBI" id="CHEBI:29108"/>
    </cofactor>
</comment>
<dbReference type="Pfam" id="PF02780">
    <property type="entry name" value="Transketolase_C"/>
    <property type="match status" value="1"/>
</dbReference>
<comment type="cofactor">
    <cofactor evidence="2">
        <name>Mn(2+)</name>
        <dbReference type="ChEBI" id="CHEBI:29035"/>
    </cofactor>
</comment>
<evidence type="ECO:0000256" key="11">
    <source>
        <dbReference type="ARBA" id="ARBA00022842"/>
    </source>
</evidence>
<dbReference type="InterPro" id="IPR005475">
    <property type="entry name" value="Transketolase-like_Pyr-bd"/>
</dbReference>
<reference evidence="14 15" key="1">
    <citation type="journal article" date="2016" name="Nat. Commun.">
        <title>Thousands of microbial genomes shed light on interconnected biogeochemical processes in an aquifer system.</title>
        <authorList>
            <person name="Anantharaman K."/>
            <person name="Brown C.T."/>
            <person name="Hug L.A."/>
            <person name="Sharon I."/>
            <person name="Castelle C.J."/>
            <person name="Probst A.J."/>
            <person name="Thomas B.C."/>
            <person name="Singh A."/>
            <person name="Wilkins M.J."/>
            <person name="Karaoz U."/>
            <person name="Brodie E.L."/>
            <person name="Williams K.H."/>
            <person name="Hubbard S.S."/>
            <person name="Banfield J.F."/>
        </authorList>
    </citation>
    <scope>NUCLEOTIDE SEQUENCE [LARGE SCALE GENOMIC DNA]</scope>
</reference>
<dbReference type="Gene3D" id="3.40.50.920">
    <property type="match status" value="1"/>
</dbReference>
<keyword evidence="12" id="KW-0786">Thiamine pyrophosphate</keyword>
<sequence>MPNKEFLEKICRLLRYDILTSTSAAGSGHPTSALSAVELMTALFFAGFLSYDLKDPKNLTNDRLIFSKGHASPLLYSLYHAAGAISYDELLTLRKFGSRLEGHPTPGFPYVDVATGSLGQGLSVGVGMAMGIKKIFDNRYSILANKNTIKNVERIPKIWVLLGDSECDEGQVWEAIESAVRFNLDNLIGILDVNKLGQYGETYEGWNLERYERKVQAFGWNTAIVKDGHDLNQIFEAFKSDMKGKPTMIIARTVKGKGISFLENKEGWHGKVLNEQELKLALKELGEVDLKVRGDLIKPNFQFPISPSTSSGSRAKSRDNFQVNPNNKINHVISKLEKFIPNTDLKIEISTREAYGDALVESGEMYPSLVVLDAGMANSTYEDKFQKKFPDRFFEMSITEENMTGVALGLSKLGFIPFFSTFAAFLTQTFDQVRMAQYSNANLKIVGSHAGVSIGQDGPSQMGLEDLAMMRSISNSTIFYPADATSTKKLIKIMIEDKGIFYLRTTRGKTSILYDENEEFKIGGCKVHPTSLFELRGVSKVKTIKSKTLIIAAGITLHEALKAQEKLADEEIDAVVIDCYSIKPLDEKTIIKYISEYKNIIVVEDHYPYGGLGEAIASLISNNQLPISNYAHLCVRKIPRSGKPEELLKYEGIDALTIFSNAKEMSTQ</sequence>
<keyword evidence="10" id="KW-0106">Calcium</keyword>